<dbReference type="Proteomes" id="UP000674318">
    <property type="component" value="Unassembled WGS sequence"/>
</dbReference>
<comment type="caution">
    <text evidence="3">The sequence shown here is derived from an EMBL/GenBank/DDBJ whole genome shotgun (WGS) entry which is preliminary data.</text>
</comment>
<evidence type="ECO:0000256" key="2">
    <source>
        <dbReference type="SAM" id="MobiDB-lite"/>
    </source>
</evidence>
<feature type="coiled-coil region" evidence="1">
    <location>
        <begin position="271"/>
        <end position="342"/>
    </location>
</feature>
<proteinExistence type="predicted"/>
<feature type="compositionally biased region" description="Polar residues" evidence="2">
    <location>
        <begin position="119"/>
        <end position="146"/>
    </location>
</feature>
<keyword evidence="1" id="KW-0175">Coiled coil</keyword>
<feature type="region of interest" description="Disordered" evidence="2">
    <location>
        <begin position="117"/>
        <end position="146"/>
    </location>
</feature>
<dbReference type="RefSeq" id="XP_067755446.1">
    <property type="nucleotide sequence ID" value="XM_067899002.1"/>
</dbReference>
<dbReference type="EMBL" id="JAFJZO010000030">
    <property type="protein sequence ID" value="KAG5498692.1"/>
    <property type="molecule type" value="Genomic_DNA"/>
</dbReference>
<dbReference type="OrthoDB" id="272086at2759"/>
<evidence type="ECO:0000256" key="1">
    <source>
        <dbReference type="SAM" id="Coils"/>
    </source>
</evidence>
<name>A0A836I5H4_9TRYP</name>
<protein>
    <submittedName>
        <fullName evidence="3">Uncharacterized protein</fullName>
    </submittedName>
</protein>
<gene>
    <name evidence="3" type="ORF">JKF63_02979</name>
</gene>
<dbReference type="KEGG" id="phet:94289079"/>
<evidence type="ECO:0000313" key="4">
    <source>
        <dbReference type="Proteomes" id="UP000674318"/>
    </source>
</evidence>
<sequence length="437" mass="49302">MSLSFYMPPVSTALPETSEARLMFYAEVLMANVPSLIADLGSVKYAFLSFSEKTRNEVKQKAALIQSIGRTLTSVQRASKSLVTAQRCLEEYEIKLVQAAPPIFVTSAEARHLFGESANGDTSSAEQNGCASPMTTEGNASASQGVLSTSPKNVVILNEEDIRPVREAEGAYQKQLMDYTKITDDCGTMGESLVKAQDHCRIMTEHVQDLKSRFDEIYSAWKRAERERQMIRIGREELEDRRLIMVEAFDALRNIEDECRAQELRIIEEFIARAQAEAESMDAELHTRRNRYEVELAAYQIAYKGVQGEVESLNEQCKFLRSRQADLEIFAKKQQLEEAERNCLRKVMMEALTLTPHKYSKADDRELTPAQQEQVRKDHPLVSLLGARISVLEEQRKTIGELLVRAGGARKADIISATVDRIRTLLEPEIKVCEDAL</sequence>
<accession>A0A836I5H4</accession>
<dbReference type="AlphaFoldDB" id="A0A836I5H4"/>
<keyword evidence="4" id="KW-1185">Reference proteome</keyword>
<dbReference type="GeneID" id="94289079"/>
<organism evidence="3 4">
    <name type="scientific">Porcisia hertigi</name>
    <dbReference type="NCBI Taxonomy" id="2761500"/>
    <lineage>
        <taxon>Eukaryota</taxon>
        <taxon>Discoba</taxon>
        <taxon>Euglenozoa</taxon>
        <taxon>Kinetoplastea</taxon>
        <taxon>Metakinetoplastina</taxon>
        <taxon>Trypanosomatida</taxon>
        <taxon>Trypanosomatidae</taxon>
        <taxon>Leishmaniinae</taxon>
        <taxon>Porcisia</taxon>
    </lineage>
</organism>
<reference evidence="3 4" key="1">
    <citation type="submission" date="2021-02" db="EMBL/GenBank/DDBJ databases">
        <title>Porcisia hertigi Genome sequencing and assembly.</title>
        <authorList>
            <person name="Almutairi H."/>
            <person name="Gatherer D."/>
        </authorList>
    </citation>
    <scope>NUCLEOTIDE SEQUENCE [LARGE SCALE GENOMIC DNA]</scope>
    <source>
        <strain evidence="3 4">C119</strain>
    </source>
</reference>
<evidence type="ECO:0000313" key="3">
    <source>
        <dbReference type="EMBL" id="KAG5498692.1"/>
    </source>
</evidence>